<feature type="region of interest" description="Disordered" evidence="1">
    <location>
        <begin position="1"/>
        <end position="23"/>
    </location>
</feature>
<evidence type="ECO:0000256" key="1">
    <source>
        <dbReference type="SAM" id="MobiDB-lite"/>
    </source>
</evidence>
<dbReference type="AlphaFoldDB" id="A0AAD8FIE3"/>
<gene>
    <name evidence="2" type="ORF">Bpfe_006464</name>
</gene>
<comment type="caution">
    <text evidence="2">The sequence shown here is derived from an EMBL/GenBank/DDBJ whole genome shotgun (WGS) entry which is preliminary data.</text>
</comment>
<proteinExistence type="predicted"/>
<dbReference type="Proteomes" id="UP001233172">
    <property type="component" value="Unassembled WGS sequence"/>
</dbReference>
<dbReference type="EMBL" id="JASAOG010000018">
    <property type="protein sequence ID" value="KAK0064279.1"/>
    <property type="molecule type" value="Genomic_DNA"/>
</dbReference>
<reference evidence="2" key="1">
    <citation type="journal article" date="2023" name="PLoS Negl. Trop. Dis.">
        <title>A genome sequence for Biomphalaria pfeifferi, the major vector snail for the human-infecting parasite Schistosoma mansoni.</title>
        <authorList>
            <person name="Bu L."/>
            <person name="Lu L."/>
            <person name="Laidemitt M.R."/>
            <person name="Zhang S.M."/>
            <person name="Mutuku M."/>
            <person name="Mkoji G."/>
            <person name="Steinauer M."/>
            <person name="Loker E.S."/>
        </authorList>
    </citation>
    <scope>NUCLEOTIDE SEQUENCE</scope>
    <source>
        <strain evidence="2">KasaAsao</strain>
    </source>
</reference>
<name>A0AAD8FIE3_BIOPF</name>
<evidence type="ECO:0000313" key="3">
    <source>
        <dbReference type="Proteomes" id="UP001233172"/>
    </source>
</evidence>
<accession>A0AAD8FIE3</accession>
<reference evidence="2" key="2">
    <citation type="submission" date="2023-04" db="EMBL/GenBank/DDBJ databases">
        <authorList>
            <person name="Bu L."/>
            <person name="Lu L."/>
            <person name="Laidemitt M.R."/>
            <person name="Zhang S.M."/>
            <person name="Mutuku M."/>
            <person name="Mkoji G."/>
            <person name="Steinauer M."/>
            <person name="Loker E.S."/>
        </authorList>
    </citation>
    <scope>NUCLEOTIDE SEQUENCE</scope>
    <source>
        <strain evidence="2">KasaAsao</strain>
        <tissue evidence="2">Whole Snail</tissue>
    </source>
</reference>
<protein>
    <submittedName>
        <fullName evidence="2">Uncharacterized protein</fullName>
    </submittedName>
</protein>
<sequence>MATRSSTEHSIFGNPQPMPKSQLPTSADVFRAYDYQLKFGECSSVHGRSSLIGNEVKKIYDTAGIPTIEINSVVKRVERLVAKVKELNKYSTSKKSSATFEETFQSLQSVFDVCCCMCFDSGARERSACTCPLPMKIPGLEWNFWADQKTTRKMYIGKIDKEMTMKLQKKVDRSKRQKSTETMNDVKMGDELNLCCCAPSDVNGMHNDYDDYDDVVHSDDNDDMMTSSDEEMKAVRNTLQYPELCRSLDRCKVSNRDACLIVNSLLKDLNLLTAESCVDPAKLCRQGHSMSTQPAF</sequence>
<organism evidence="2 3">
    <name type="scientific">Biomphalaria pfeifferi</name>
    <name type="common">Bloodfluke planorb</name>
    <name type="synonym">Freshwater snail</name>
    <dbReference type="NCBI Taxonomy" id="112525"/>
    <lineage>
        <taxon>Eukaryota</taxon>
        <taxon>Metazoa</taxon>
        <taxon>Spiralia</taxon>
        <taxon>Lophotrochozoa</taxon>
        <taxon>Mollusca</taxon>
        <taxon>Gastropoda</taxon>
        <taxon>Heterobranchia</taxon>
        <taxon>Euthyneura</taxon>
        <taxon>Panpulmonata</taxon>
        <taxon>Hygrophila</taxon>
        <taxon>Lymnaeoidea</taxon>
        <taxon>Planorbidae</taxon>
        <taxon>Biomphalaria</taxon>
    </lineage>
</organism>
<evidence type="ECO:0000313" key="2">
    <source>
        <dbReference type="EMBL" id="KAK0064279.1"/>
    </source>
</evidence>
<keyword evidence="3" id="KW-1185">Reference proteome</keyword>